<dbReference type="PANTHER" id="PTHR13066">
    <property type="entry name" value="BASIC LEUCINE ZIPPER NUCLEAR FACTOR 1 BLZF1 PROTEIN"/>
    <property type="match status" value="1"/>
</dbReference>
<dbReference type="AlphaFoldDB" id="A0A9N9WWL3"/>
<reference evidence="2" key="2">
    <citation type="submission" date="2022-10" db="EMBL/GenBank/DDBJ databases">
        <authorList>
            <consortium name="ENA_rothamsted_submissions"/>
            <consortium name="culmorum"/>
            <person name="King R."/>
        </authorList>
    </citation>
    <scope>NUCLEOTIDE SEQUENCE</scope>
</reference>
<dbReference type="GO" id="GO:0043001">
    <property type="term" value="P:Golgi to plasma membrane protein transport"/>
    <property type="evidence" value="ECO:0007669"/>
    <property type="project" value="InterPro"/>
</dbReference>
<dbReference type="GO" id="GO:0000139">
    <property type="term" value="C:Golgi membrane"/>
    <property type="evidence" value="ECO:0007669"/>
    <property type="project" value="TreeGrafter"/>
</dbReference>
<evidence type="ECO:0000313" key="2">
    <source>
        <dbReference type="EMBL" id="CAG9809017.1"/>
    </source>
</evidence>
<dbReference type="InterPro" id="IPR027095">
    <property type="entry name" value="Golgin-45"/>
</dbReference>
<protein>
    <recommendedName>
        <fullName evidence="4">Golgin-45</fullName>
    </recommendedName>
</protein>
<organism evidence="2 3">
    <name type="scientific">Chironomus riparius</name>
    <dbReference type="NCBI Taxonomy" id="315576"/>
    <lineage>
        <taxon>Eukaryota</taxon>
        <taxon>Metazoa</taxon>
        <taxon>Ecdysozoa</taxon>
        <taxon>Arthropoda</taxon>
        <taxon>Hexapoda</taxon>
        <taxon>Insecta</taxon>
        <taxon>Pterygota</taxon>
        <taxon>Neoptera</taxon>
        <taxon>Endopterygota</taxon>
        <taxon>Diptera</taxon>
        <taxon>Nematocera</taxon>
        <taxon>Chironomoidea</taxon>
        <taxon>Chironomidae</taxon>
        <taxon>Chironominae</taxon>
        <taxon>Chironomus</taxon>
    </lineage>
</organism>
<gene>
    <name evidence="2" type="ORF">CHIRRI_LOCUS11849</name>
</gene>
<evidence type="ECO:0000256" key="1">
    <source>
        <dbReference type="SAM" id="MobiDB-lite"/>
    </source>
</evidence>
<dbReference type="Proteomes" id="UP001153620">
    <property type="component" value="Chromosome 3"/>
</dbReference>
<evidence type="ECO:0008006" key="4">
    <source>
        <dbReference type="Google" id="ProtNLM"/>
    </source>
</evidence>
<accession>A0A9N9WWL3</accession>
<dbReference type="EMBL" id="OU895879">
    <property type="protein sequence ID" value="CAG9809017.1"/>
    <property type="molecule type" value="Genomic_DNA"/>
</dbReference>
<evidence type="ECO:0000313" key="3">
    <source>
        <dbReference type="Proteomes" id="UP001153620"/>
    </source>
</evidence>
<keyword evidence="3" id="KW-1185">Reference proteome</keyword>
<name>A0A9N9WWL3_9DIPT</name>
<reference evidence="2" key="1">
    <citation type="submission" date="2022-01" db="EMBL/GenBank/DDBJ databases">
        <authorList>
            <person name="King R."/>
        </authorList>
    </citation>
    <scope>NUCLEOTIDE SEQUENCE</scope>
</reference>
<sequence length="398" mass="45199">MHHSVRTQGDGTEYPEVVAESSRKVSRSSVDSQVDKLGRKYLSKKIQSSSSLLYNSSDNQEAVFNFPREVKANGKKFYLIPRLIPKSSEIHLKNKSPRLILMEPYKACVSPIIPFKEGNNKIRKSKIIDKNNLDLNELVRHMNITKTSLTLNDSDNFSIKSGSVIGDEYGQLKKERDLFETQLKFQMQVNSELKGLLVHCLGEDIQSKVSNLTEDKMKIAEHLSSNTEKIEFLAGQVEVWRSKFLASSLMVEELAKWKAVLTEKNQHLSSSNKKLLETFAMLRDMEIELYQNLKFIAGYHETNLQTSNVIDLTAECLNLSQQLVLNSGKIGMPEQLIPHLDPLTDAQKQAIQIQDTSSFLTSTDEAFKAICNQANQEYKRVRTHSDNTFEIVDPNDAK</sequence>
<dbReference type="OrthoDB" id="5959043at2759"/>
<dbReference type="GO" id="GO:0007030">
    <property type="term" value="P:Golgi organization"/>
    <property type="evidence" value="ECO:0007669"/>
    <property type="project" value="InterPro"/>
</dbReference>
<dbReference type="PANTHER" id="PTHR13066:SF2">
    <property type="entry name" value="GOLGIN-45"/>
    <property type="match status" value="1"/>
</dbReference>
<proteinExistence type="predicted"/>
<feature type="region of interest" description="Disordered" evidence="1">
    <location>
        <begin position="1"/>
        <end position="31"/>
    </location>
</feature>
<feature type="compositionally biased region" description="Polar residues" evidence="1">
    <location>
        <begin position="1"/>
        <end position="10"/>
    </location>
</feature>